<dbReference type="PROSITE" id="PS50293">
    <property type="entry name" value="TPR_REGION"/>
    <property type="match status" value="1"/>
</dbReference>
<comment type="caution">
    <text evidence="1">The sequence shown here is derived from an EMBL/GenBank/DDBJ whole genome shotgun (WGS) entry which is preliminary data.</text>
</comment>
<dbReference type="InterPro" id="IPR011990">
    <property type="entry name" value="TPR-like_helical_dom_sf"/>
</dbReference>
<proteinExistence type="predicted"/>
<sequence>IGRYDEAIECFNKSLEIDPRDKEAS</sequence>
<feature type="non-terminal residue" evidence="1">
    <location>
        <position position="1"/>
    </location>
</feature>
<gene>
    <name evidence="1" type="ORF">LCGC14_1862660</name>
</gene>
<dbReference type="Pfam" id="PF00515">
    <property type="entry name" value="TPR_1"/>
    <property type="match status" value="1"/>
</dbReference>
<dbReference type="PROSITE" id="PS50005">
    <property type="entry name" value="TPR"/>
    <property type="match status" value="1"/>
</dbReference>
<dbReference type="InterPro" id="IPR019734">
    <property type="entry name" value="TPR_rpt"/>
</dbReference>
<dbReference type="EMBL" id="LAZR01018873">
    <property type="protein sequence ID" value="KKL94644.1"/>
    <property type="molecule type" value="Genomic_DNA"/>
</dbReference>
<accession>A0A0F9G722</accession>
<protein>
    <submittedName>
        <fullName evidence="1">Uncharacterized protein</fullName>
    </submittedName>
</protein>
<dbReference type="AlphaFoldDB" id="A0A0F9G722"/>
<dbReference type="Gene3D" id="1.25.40.10">
    <property type="entry name" value="Tetratricopeptide repeat domain"/>
    <property type="match status" value="1"/>
</dbReference>
<dbReference type="SUPFAM" id="SSF48452">
    <property type="entry name" value="TPR-like"/>
    <property type="match status" value="1"/>
</dbReference>
<organism evidence="1">
    <name type="scientific">marine sediment metagenome</name>
    <dbReference type="NCBI Taxonomy" id="412755"/>
    <lineage>
        <taxon>unclassified sequences</taxon>
        <taxon>metagenomes</taxon>
        <taxon>ecological metagenomes</taxon>
    </lineage>
</organism>
<reference evidence="1" key="1">
    <citation type="journal article" date="2015" name="Nature">
        <title>Complex archaea that bridge the gap between prokaryotes and eukaryotes.</title>
        <authorList>
            <person name="Spang A."/>
            <person name="Saw J.H."/>
            <person name="Jorgensen S.L."/>
            <person name="Zaremba-Niedzwiedzka K."/>
            <person name="Martijn J."/>
            <person name="Lind A.E."/>
            <person name="van Eijk R."/>
            <person name="Schleper C."/>
            <person name="Guy L."/>
            <person name="Ettema T.J."/>
        </authorList>
    </citation>
    <scope>NUCLEOTIDE SEQUENCE</scope>
</reference>
<name>A0A0F9G722_9ZZZZ</name>
<evidence type="ECO:0000313" key="1">
    <source>
        <dbReference type="EMBL" id="KKL94644.1"/>
    </source>
</evidence>